<dbReference type="EMBL" id="JBHTNU010000003">
    <property type="protein sequence ID" value="MFD1426172.1"/>
    <property type="molecule type" value="Genomic_DNA"/>
</dbReference>
<feature type="transmembrane region" description="Helical" evidence="1">
    <location>
        <begin position="76"/>
        <end position="101"/>
    </location>
</feature>
<organism evidence="3 4">
    <name type="scientific">Kroppenstedtia sanguinis</name>
    <dbReference type="NCBI Taxonomy" id="1380684"/>
    <lineage>
        <taxon>Bacteria</taxon>
        <taxon>Bacillati</taxon>
        <taxon>Bacillota</taxon>
        <taxon>Bacilli</taxon>
        <taxon>Bacillales</taxon>
        <taxon>Thermoactinomycetaceae</taxon>
        <taxon>Kroppenstedtia</taxon>
    </lineage>
</organism>
<feature type="transmembrane region" description="Helical" evidence="1">
    <location>
        <begin position="208"/>
        <end position="228"/>
    </location>
</feature>
<evidence type="ECO:0000259" key="2">
    <source>
        <dbReference type="Pfam" id="PF10110"/>
    </source>
</evidence>
<dbReference type="InterPro" id="IPR018476">
    <property type="entry name" value="GlyceroP-diester-Pdiesterase_M"/>
</dbReference>
<evidence type="ECO:0000256" key="1">
    <source>
        <dbReference type="SAM" id="Phobius"/>
    </source>
</evidence>
<feature type="transmembrane region" description="Helical" evidence="1">
    <location>
        <begin position="34"/>
        <end position="56"/>
    </location>
</feature>
<gene>
    <name evidence="3" type="ORF">ACFQ4Y_04395</name>
</gene>
<dbReference type="RefSeq" id="WP_380163175.1">
    <property type="nucleotide sequence ID" value="NZ_JBHTNU010000003.1"/>
</dbReference>
<feature type="transmembrane region" description="Helical" evidence="1">
    <location>
        <begin position="131"/>
        <end position="154"/>
    </location>
</feature>
<proteinExistence type="predicted"/>
<keyword evidence="4" id="KW-1185">Reference proteome</keyword>
<keyword evidence="1" id="KW-0812">Transmembrane</keyword>
<evidence type="ECO:0000313" key="3">
    <source>
        <dbReference type="EMBL" id="MFD1426172.1"/>
    </source>
</evidence>
<comment type="caution">
    <text evidence="3">The sequence shown here is derived from an EMBL/GenBank/DDBJ whole genome shotgun (WGS) entry which is preliminary data.</text>
</comment>
<name>A0ABW4C632_9BACL</name>
<reference evidence="4" key="1">
    <citation type="journal article" date="2019" name="Int. J. Syst. Evol. Microbiol.">
        <title>The Global Catalogue of Microorganisms (GCM) 10K type strain sequencing project: providing services to taxonomists for standard genome sequencing and annotation.</title>
        <authorList>
            <consortium name="The Broad Institute Genomics Platform"/>
            <consortium name="The Broad Institute Genome Sequencing Center for Infectious Disease"/>
            <person name="Wu L."/>
            <person name="Ma J."/>
        </authorList>
    </citation>
    <scope>NUCLEOTIDE SEQUENCE [LARGE SCALE GENOMIC DNA]</scope>
    <source>
        <strain evidence="4">S1</strain>
    </source>
</reference>
<protein>
    <submittedName>
        <fullName evidence="3">Glycerophosphoryl diester phosphodiesterase membrane domain-containing protein</fullName>
    </submittedName>
</protein>
<dbReference type="Pfam" id="PF10110">
    <property type="entry name" value="GPDPase_memb"/>
    <property type="match status" value="1"/>
</dbReference>
<feature type="domain" description="Glycerophosphoryl diester phosphodiesterase membrane" evidence="2">
    <location>
        <begin position="174"/>
        <end position="280"/>
    </location>
</feature>
<feature type="transmembrane region" description="Helical" evidence="1">
    <location>
        <begin position="248"/>
        <end position="280"/>
    </location>
</feature>
<keyword evidence="1" id="KW-0472">Membrane</keyword>
<dbReference type="Proteomes" id="UP001597282">
    <property type="component" value="Unassembled WGS sequence"/>
</dbReference>
<evidence type="ECO:0000313" key="4">
    <source>
        <dbReference type="Proteomes" id="UP001597282"/>
    </source>
</evidence>
<keyword evidence="1" id="KW-1133">Transmembrane helix</keyword>
<feature type="transmembrane region" description="Helical" evidence="1">
    <location>
        <begin position="160"/>
        <end position="187"/>
    </location>
</feature>
<sequence length="303" mass="33941">MTQKSPSNGGLRPWRFTEILDGVFRALRTNLRSVWMVCGTFIGLGTFFLYFSMFQLDSGPSGTDPANEMLLVISGLVYILCYMFLGPFAGASVTGVTQGFVRGEAALSLRQAFQLAIRFGGQTLATVWIKWILILGAMIVPLTPGLLVGLAGWWQVALVFLLPGGLVSLGFGIFFYVRFFLAVPVILEENIAYWGALKRSWQLTRWSFWRIFGLLILLVLILYVFNMLPSLVQVLLLLSVETFFSPGWFWFANLVQALLMAILTALLTAPAWMMAALVYFERRTKKEGMDLIEETDRLEGSAL</sequence>
<accession>A0ABW4C632</accession>